<evidence type="ECO:0000256" key="5">
    <source>
        <dbReference type="ARBA" id="ARBA00023065"/>
    </source>
</evidence>
<evidence type="ECO:0000256" key="2">
    <source>
        <dbReference type="ARBA" id="ARBA00022448"/>
    </source>
</evidence>
<keyword evidence="4" id="KW-1133">Transmembrane helix</keyword>
<proteinExistence type="predicted"/>
<dbReference type="Pfam" id="PF25508">
    <property type="entry name" value="TRPM2"/>
    <property type="match status" value="1"/>
</dbReference>
<evidence type="ECO:0000313" key="10">
    <source>
        <dbReference type="Ensembl" id="ENSAMXP00005001122.1"/>
    </source>
</evidence>
<sequence>MWGPFPDAGNVRPGATGNQLDAPRPLNWTIRKLCHAAFLPSVRLLKAQKSWIERAFSKRECVHIIVSTKDPHRCCCGRLIGQHVGLPPSISSNQNDKSERLFISKKKNVSHYFLMLLVHQYVRVSYDTKPDLLLHLMTKEWQLELPKLLISVHGGLQNFELQPKLKQVFGKGLIKAAMTTGAWIFTGGVNTGVIRHVGDALKDHASKSRGKICTIGIAPWGIVENQEDLVGKDVVRPYQTMSNPLSKLTVLNSLHSHFILADNGTTGKYGAEVKLRRQLEKHISLQKINTRIGQGVPVVALIVEGGPNVISIVLEYLRDTPPVPVVVCDGSGRASDILAFGHKYSEEGGLINESLRDQLLVTIQKTFTYSRTQAQHLFIILMECMKKKELITVFRMGSEGHQDIDLAILTALLKGANASAPDQLSLALAWNRVDIARSQIFIYGQQWPVGSLEQAMLDALVLDRVDFVKLLIENGVSMHRFLTLSRLEELYNTTKQLLFLYFHILWKKSCSFSSHNVRGVATVCCAICVA</sequence>
<dbReference type="AlphaFoldDB" id="A0A8B9GP14"/>
<evidence type="ECO:0000256" key="3">
    <source>
        <dbReference type="ARBA" id="ARBA00022692"/>
    </source>
</evidence>
<keyword evidence="6" id="KW-0472">Membrane</keyword>
<feature type="domain" description="TRPM-like" evidence="9">
    <location>
        <begin position="439"/>
        <end position="508"/>
    </location>
</feature>
<feature type="domain" description="TRPM SLOG" evidence="8">
    <location>
        <begin position="120"/>
        <end position="384"/>
    </location>
</feature>
<evidence type="ECO:0000256" key="4">
    <source>
        <dbReference type="ARBA" id="ARBA00022989"/>
    </source>
</evidence>
<evidence type="ECO:0000259" key="8">
    <source>
        <dbReference type="Pfam" id="PF18139"/>
    </source>
</evidence>
<keyword evidence="3" id="KW-0812">Transmembrane</keyword>
<accession>A0A8B9GP14</accession>
<dbReference type="InterPro" id="IPR041491">
    <property type="entry name" value="TRPM_SLOG"/>
</dbReference>
<name>A0A8B9GP14_ASTMX</name>
<protein>
    <submittedName>
        <fullName evidence="10">Transient receptor potential cation channel, subfamily M, member 3</fullName>
    </submittedName>
</protein>
<keyword evidence="5" id="KW-0406">Ion transport</keyword>
<evidence type="ECO:0000259" key="9">
    <source>
        <dbReference type="Pfam" id="PF25508"/>
    </source>
</evidence>
<dbReference type="InterPro" id="IPR057366">
    <property type="entry name" value="TRPM-like"/>
</dbReference>
<organism evidence="10 11">
    <name type="scientific">Astyanax mexicanus</name>
    <name type="common">Blind cave fish</name>
    <name type="synonym">Astyanax fasciatus mexicanus</name>
    <dbReference type="NCBI Taxonomy" id="7994"/>
    <lineage>
        <taxon>Eukaryota</taxon>
        <taxon>Metazoa</taxon>
        <taxon>Chordata</taxon>
        <taxon>Craniata</taxon>
        <taxon>Vertebrata</taxon>
        <taxon>Euteleostomi</taxon>
        <taxon>Actinopterygii</taxon>
        <taxon>Neopterygii</taxon>
        <taxon>Teleostei</taxon>
        <taxon>Ostariophysi</taxon>
        <taxon>Characiformes</taxon>
        <taxon>Characoidei</taxon>
        <taxon>Acestrorhamphidae</taxon>
        <taxon>Acestrorhamphinae</taxon>
        <taxon>Astyanax</taxon>
    </lineage>
</organism>
<dbReference type="GO" id="GO:0030001">
    <property type="term" value="P:metal ion transport"/>
    <property type="evidence" value="ECO:0007669"/>
    <property type="project" value="TreeGrafter"/>
</dbReference>
<dbReference type="InterPro" id="IPR050927">
    <property type="entry name" value="TRPM"/>
</dbReference>
<dbReference type="Pfam" id="PF18139">
    <property type="entry name" value="LSDAT_euk"/>
    <property type="match status" value="1"/>
</dbReference>
<dbReference type="Ensembl" id="ENSAMXT00005001268.1">
    <property type="protein sequence ID" value="ENSAMXP00005001122.1"/>
    <property type="gene ID" value="ENSAMXG00005000533.1"/>
</dbReference>
<dbReference type="PANTHER" id="PTHR13800">
    <property type="entry name" value="TRANSIENT RECEPTOR POTENTIAL CATION CHANNEL, SUBFAMILY M, MEMBER 6"/>
    <property type="match status" value="1"/>
</dbReference>
<reference evidence="10" key="1">
    <citation type="submission" date="2025-08" db="UniProtKB">
        <authorList>
            <consortium name="Ensembl"/>
        </authorList>
    </citation>
    <scope>IDENTIFICATION</scope>
</reference>
<evidence type="ECO:0000256" key="7">
    <source>
        <dbReference type="ARBA" id="ARBA00023303"/>
    </source>
</evidence>
<dbReference type="GO" id="GO:0005261">
    <property type="term" value="F:monoatomic cation channel activity"/>
    <property type="evidence" value="ECO:0007669"/>
    <property type="project" value="TreeGrafter"/>
</dbReference>
<comment type="subcellular location">
    <subcellularLocation>
        <location evidence="1">Membrane</location>
        <topology evidence="1">Multi-pass membrane protein</topology>
    </subcellularLocation>
</comment>
<dbReference type="Proteomes" id="UP000694621">
    <property type="component" value="Unplaced"/>
</dbReference>
<evidence type="ECO:0000256" key="6">
    <source>
        <dbReference type="ARBA" id="ARBA00023136"/>
    </source>
</evidence>
<dbReference type="PANTHER" id="PTHR13800:SF7">
    <property type="entry name" value="TRANSIENT RECEPTOR POTENTIAL CATION CHANNEL SUBFAMILY M MEMBER 3"/>
    <property type="match status" value="1"/>
</dbReference>
<evidence type="ECO:0000313" key="11">
    <source>
        <dbReference type="Proteomes" id="UP000694621"/>
    </source>
</evidence>
<evidence type="ECO:0000256" key="1">
    <source>
        <dbReference type="ARBA" id="ARBA00004141"/>
    </source>
</evidence>
<keyword evidence="7" id="KW-0407">Ion channel</keyword>
<dbReference type="GO" id="GO:0005886">
    <property type="term" value="C:plasma membrane"/>
    <property type="evidence" value="ECO:0007669"/>
    <property type="project" value="TreeGrafter"/>
</dbReference>
<keyword evidence="2" id="KW-0813">Transport</keyword>